<comment type="caution">
    <text evidence="2">The sequence shown here is derived from an EMBL/GenBank/DDBJ whole genome shotgun (WGS) entry which is preliminary data.</text>
</comment>
<keyword evidence="3" id="KW-1185">Reference proteome</keyword>
<feature type="region of interest" description="Disordered" evidence="1">
    <location>
        <begin position="802"/>
        <end position="834"/>
    </location>
</feature>
<feature type="region of interest" description="Disordered" evidence="1">
    <location>
        <begin position="173"/>
        <end position="209"/>
    </location>
</feature>
<feature type="compositionally biased region" description="Basic and acidic residues" evidence="1">
    <location>
        <begin position="814"/>
        <end position="834"/>
    </location>
</feature>
<evidence type="ECO:0000313" key="2">
    <source>
        <dbReference type="EMBL" id="KAJ8884532.1"/>
    </source>
</evidence>
<dbReference type="Proteomes" id="UP001159363">
    <property type="component" value="Chromosome 4"/>
</dbReference>
<protein>
    <submittedName>
        <fullName evidence="2">Uncharacterized protein</fullName>
    </submittedName>
</protein>
<gene>
    <name evidence="2" type="ORF">PR048_016389</name>
</gene>
<name>A0ABQ9HJK2_9NEOP</name>
<evidence type="ECO:0000256" key="1">
    <source>
        <dbReference type="SAM" id="MobiDB-lite"/>
    </source>
</evidence>
<accession>A0ABQ9HJK2</accession>
<dbReference type="EMBL" id="JARBHB010000005">
    <property type="protein sequence ID" value="KAJ8884532.1"/>
    <property type="molecule type" value="Genomic_DNA"/>
</dbReference>
<evidence type="ECO:0000313" key="3">
    <source>
        <dbReference type="Proteomes" id="UP001159363"/>
    </source>
</evidence>
<organism evidence="2 3">
    <name type="scientific">Dryococelus australis</name>
    <dbReference type="NCBI Taxonomy" id="614101"/>
    <lineage>
        <taxon>Eukaryota</taxon>
        <taxon>Metazoa</taxon>
        <taxon>Ecdysozoa</taxon>
        <taxon>Arthropoda</taxon>
        <taxon>Hexapoda</taxon>
        <taxon>Insecta</taxon>
        <taxon>Pterygota</taxon>
        <taxon>Neoptera</taxon>
        <taxon>Polyneoptera</taxon>
        <taxon>Phasmatodea</taxon>
        <taxon>Verophasmatodea</taxon>
        <taxon>Anareolatae</taxon>
        <taxon>Phasmatidae</taxon>
        <taxon>Eurycanthinae</taxon>
        <taxon>Dryococelus</taxon>
    </lineage>
</organism>
<feature type="compositionally biased region" description="Basic and acidic residues" evidence="1">
    <location>
        <begin position="192"/>
        <end position="203"/>
    </location>
</feature>
<dbReference type="Gene3D" id="3.30.420.10">
    <property type="entry name" value="Ribonuclease H-like superfamily/Ribonuclease H"/>
    <property type="match status" value="1"/>
</dbReference>
<reference evidence="2 3" key="1">
    <citation type="submission" date="2023-02" db="EMBL/GenBank/DDBJ databases">
        <title>LHISI_Scaffold_Assembly.</title>
        <authorList>
            <person name="Stuart O.P."/>
            <person name="Cleave R."/>
            <person name="Magrath M.J.L."/>
            <person name="Mikheyev A.S."/>
        </authorList>
    </citation>
    <scope>NUCLEOTIDE SEQUENCE [LARGE SCALE GENOMIC DNA]</scope>
    <source>
        <strain evidence="2">Daus_M_001</strain>
        <tissue evidence="2">Leg muscle</tissue>
    </source>
</reference>
<proteinExistence type="predicted"/>
<dbReference type="InterPro" id="IPR036397">
    <property type="entry name" value="RNaseH_sf"/>
</dbReference>
<sequence>MTALALSSCGPTIVPVARLEHCKPVQGPALSGDGALDARSNVAFIAPALFDLKRRKNLKLGRSVERIQQMRHRRDAAPSRLFVAALRSPAGRTRTRQEDTRRRTSALDNIVTRVTRSLTLSALSLDFDLSGSHQVVPGSNHIWVTGLSQVGIVPDENFGWRVFPGISRFPPPFRSGSTPYSPQPPSLTVGAGERERESEREAPKSPLHPSLSLSRFLSISRQRHRPFSIRAYVLRATLRHLVPSFGINEAVVRCRSLRCWRNDDLTPVKMRFVISSPVIMKIVVATLFFERKVTTFLLLDRDKCVAGKNANYKATPRPFCWACHSQPAAEGDKAFSCGVCDTVAHIHAGSCTHDSYNWRGGWGCFPYSQGHPSCAFARNLLLAESDGVIPLTDCTLVSSHRLYLLIAMMSFLSPTVHLFPLTDCTLVTAGCTRAAPLKRSTRAWLIYVVVHTKLRRPRGLCPHVCTRRGTYAIAAEDTPVSTTYSNLTTPFSRRKYASHTARVSLTCLRDVNMFPLPARSPDLPSIENVRDKIGRRLWPSATKEDLEGKLCHMWQALPQGNIQRLYASMTDRISSCFHATGVAASQPHFYTSYLTVHHTKTLSLLHDQYSELRTRAFPSPLTRVPSDQSHERVHPLSSTVGVACIDWGTKNRRLRLWWKPSPALVGLERVAYRIVRQVRHLAPHECVARGKQQFYRVCREATSPHTRFPGNSRKIPHISKSKGFAGTPRFSHVGSVQDDAAGRRVYSGISRFAHPCILARLHSHPIASSSALKTSLLELPKYICNSPQLLVTHVAITLDNPSRTRSKSAGIPRRMSEESVEVRNSEVLRDDEGD</sequence>